<organism evidence="1">
    <name type="scientific">Clastoptera arizonana</name>
    <name type="common">Arizona spittle bug</name>
    <dbReference type="NCBI Taxonomy" id="38151"/>
    <lineage>
        <taxon>Eukaryota</taxon>
        <taxon>Metazoa</taxon>
        <taxon>Ecdysozoa</taxon>
        <taxon>Arthropoda</taxon>
        <taxon>Hexapoda</taxon>
        <taxon>Insecta</taxon>
        <taxon>Pterygota</taxon>
        <taxon>Neoptera</taxon>
        <taxon>Paraneoptera</taxon>
        <taxon>Hemiptera</taxon>
        <taxon>Auchenorrhyncha</taxon>
        <taxon>Cercopoidea</taxon>
        <taxon>Clastopteridae</taxon>
        <taxon>Clastoptera</taxon>
    </lineage>
</organism>
<feature type="non-terminal residue" evidence="1">
    <location>
        <position position="1"/>
    </location>
</feature>
<dbReference type="EMBL" id="GEDC01031420">
    <property type="protein sequence ID" value="JAS05878.1"/>
    <property type="molecule type" value="Transcribed_RNA"/>
</dbReference>
<sequence length="117" mass="13881">VPYMLDKDAMTKWRLHRFQQNRIRTRQHNVVTEARGLKGLQGVVLARNAFTPIEAWKIFFPDEVINDIVIHPNRLLPKIRPKFNRERDCKDTNSEELMSLFWTVILCRFKVLSLGSF</sequence>
<protein>
    <submittedName>
        <fullName evidence="1">Uncharacterized protein</fullName>
    </submittedName>
</protein>
<name>A0A1B6BX89_9HEMI</name>
<evidence type="ECO:0000313" key="1">
    <source>
        <dbReference type="EMBL" id="JAS05878.1"/>
    </source>
</evidence>
<proteinExistence type="predicted"/>
<gene>
    <name evidence="1" type="ORF">g.45587</name>
</gene>
<accession>A0A1B6BX89</accession>
<reference evidence="1" key="1">
    <citation type="submission" date="2015-12" db="EMBL/GenBank/DDBJ databases">
        <title>De novo transcriptome assembly of four potential Pierce s Disease insect vectors from Arizona vineyards.</title>
        <authorList>
            <person name="Tassone E.E."/>
        </authorList>
    </citation>
    <scope>NUCLEOTIDE SEQUENCE</scope>
</reference>
<dbReference type="AlphaFoldDB" id="A0A1B6BX89"/>